<dbReference type="RefSeq" id="WP_039322166.1">
    <property type="nucleotide sequence ID" value="NZ_JTLZ01000008.1"/>
</dbReference>
<name>A0ABR4YS26_9MYCO</name>
<organism evidence="4 5">
    <name type="scientific">Mycolicibacterium setense</name>
    <dbReference type="NCBI Taxonomy" id="431269"/>
    <lineage>
        <taxon>Bacteria</taxon>
        <taxon>Bacillati</taxon>
        <taxon>Actinomycetota</taxon>
        <taxon>Actinomycetes</taxon>
        <taxon>Mycobacteriales</taxon>
        <taxon>Mycobacteriaceae</taxon>
        <taxon>Mycolicibacterium</taxon>
    </lineage>
</organism>
<sequence>MGTELSVERLRRLGGGGGDGGERPDAEGDGSPDRDTASESALSRWLPDTAPGDGRGWLAAVRADPGRAGALALAGVGVLAILVTVFALIRQQPPPVASANLPPVQMVSSAAPTPPGAAPAGPVVVSVVGLVHKPGLVTLQPGARIADALEGAGGPLDGADLIGLNMARRVGDGEQIVVGIEAPPGQPATMGSSVAGQAPAVGERDGPTGPAAGAPTAPAAGAPAGPVDLNTATAEDLDTLPGVGPVTAEAILAWRAAHGRFDSVDQLGDVDGIGPARLEKLRALVRA</sequence>
<dbReference type="SMART" id="SM00278">
    <property type="entry name" value="HhH1"/>
    <property type="match status" value="2"/>
</dbReference>
<feature type="compositionally biased region" description="Basic and acidic residues" evidence="1">
    <location>
        <begin position="1"/>
        <end position="11"/>
    </location>
</feature>
<evidence type="ECO:0000256" key="1">
    <source>
        <dbReference type="SAM" id="MobiDB-lite"/>
    </source>
</evidence>
<dbReference type="InterPro" id="IPR019554">
    <property type="entry name" value="Soluble_ligand-bd"/>
</dbReference>
<dbReference type="Proteomes" id="UP000031004">
    <property type="component" value="Unassembled WGS sequence"/>
</dbReference>
<comment type="caution">
    <text evidence="4">The sequence shown here is derived from an EMBL/GenBank/DDBJ whole genome shotgun (WGS) entry which is preliminary data.</text>
</comment>
<feature type="region of interest" description="Disordered" evidence="1">
    <location>
        <begin position="183"/>
        <end position="229"/>
    </location>
</feature>
<dbReference type="SUPFAM" id="SSF47781">
    <property type="entry name" value="RuvA domain 2-like"/>
    <property type="match status" value="1"/>
</dbReference>
<keyword evidence="2" id="KW-0812">Transmembrane</keyword>
<evidence type="ECO:0000259" key="3">
    <source>
        <dbReference type="SMART" id="SM00278"/>
    </source>
</evidence>
<accession>A0ABR4YS26</accession>
<feature type="region of interest" description="Disordered" evidence="1">
    <location>
        <begin position="1"/>
        <end position="49"/>
    </location>
</feature>
<dbReference type="InterPro" id="IPR051675">
    <property type="entry name" value="Endo/Exo/Phosphatase_dom_1"/>
</dbReference>
<evidence type="ECO:0000313" key="5">
    <source>
        <dbReference type="Proteomes" id="UP000031004"/>
    </source>
</evidence>
<dbReference type="Pfam" id="PF10531">
    <property type="entry name" value="SLBB"/>
    <property type="match status" value="1"/>
</dbReference>
<feature type="transmembrane region" description="Helical" evidence="2">
    <location>
        <begin position="68"/>
        <end position="89"/>
    </location>
</feature>
<keyword evidence="2" id="KW-1133">Transmembrane helix</keyword>
<keyword evidence="5" id="KW-1185">Reference proteome</keyword>
<dbReference type="InterPro" id="IPR003583">
    <property type="entry name" value="Hlx-hairpin-Hlx_DNA-bd_motif"/>
</dbReference>
<dbReference type="InterPro" id="IPR004509">
    <property type="entry name" value="Competence_ComEA_HhH"/>
</dbReference>
<dbReference type="Pfam" id="PF12836">
    <property type="entry name" value="HHH_3"/>
    <property type="match status" value="1"/>
</dbReference>
<dbReference type="PANTHER" id="PTHR21180">
    <property type="entry name" value="ENDONUCLEASE/EXONUCLEASE/PHOSPHATASE FAMILY DOMAIN-CONTAINING PROTEIN 1"/>
    <property type="match status" value="1"/>
</dbReference>
<dbReference type="Gene3D" id="3.10.560.10">
    <property type="entry name" value="Outer membrane lipoprotein wza domain like"/>
    <property type="match status" value="1"/>
</dbReference>
<feature type="compositionally biased region" description="Low complexity" evidence="1">
    <location>
        <begin position="207"/>
        <end position="226"/>
    </location>
</feature>
<feature type="compositionally biased region" description="Basic and acidic residues" evidence="1">
    <location>
        <begin position="20"/>
        <end position="37"/>
    </location>
</feature>
<reference evidence="4 5" key="1">
    <citation type="submission" date="2014-11" db="EMBL/GenBank/DDBJ databases">
        <title>Mycobacterium setense Manresensis Genome.</title>
        <authorList>
            <person name="Rech G."/>
            <person name="Sumoy L."/>
        </authorList>
    </citation>
    <scope>NUCLEOTIDE SEQUENCE [LARGE SCALE GENOMIC DNA]</scope>
    <source>
        <strain evidence="4 5">Manresensis</strain>
    </source>
</reference>
<feature type="domain" description="Helix-hairpin-helix DNA-binding motif class 1" evidence="3">
    <location>
        <begin position="235"/>
        <end position="254"/>
    </location>
</feature>
<dbReference type="PANTHER" id="PTHR21180:SF32">
    <property type="entry name" value="ENDONUCLEASE_EXONUCLEASE_PHOSPHATASE FAMILY DOMAIN-CONTAINING PROTEIN 1"/>
    <property type="match status" value="1"/>
</dbReference>
<dbReference type="InterPro" id="IPR010994">
    <property type="entry name" value="RuvA_2-like"/>
</dbReference>
<feature type="domain" description="Helix-hairpin-helix DNA-binding motif class 1" evidence="3">
    <location>
        <begin position="265"/>
        <end position="284"/>
    </location>
</feature>
<gene>
    <name evidence="4" type="ORF">QQ44_16975</name>
</gene>
<dbReference type="NCBIfam" id="TIGR00426">
    <property type="entry name" value="competence protein ComEA helix-hairpin-helix repeat region"/>
    <property type="match status" value="1"/>
</dbReference>
<dbReference type="Gene3D" id="1.10.150.320">
    <property type="entry name" value="Photosystem II 12 kDa extrinsic protein"/>
    <property type="match status" value="1"/>
</dbReference>
<proteinExistence type="predicted"/>
<evidence type="ECO:0000256" key="2">
    <source>
        <dbReference type="SAM" id="Phobius"/>
    </source>
</evidence>
<evidence type="ECO:0000313" key="4">
    <source>
        <dbReference type="EMBL" id="KHO23871.1"/>
    </source>
</evidence>
<dbReference type="EMBL" id="JTLZ01000008">
    <property type="protein sequence ID" value="KHO23871.1"/>
    <property type="molecule type" value="Genomic_DNA"/>
</dbReference>
<protein>
    <submittedName>
        <fullName evidence="4">Membrane protein</fullName>
    </submittedName>
</protein>
<keyword evidence="2" id="KW-0472">Membrane</keyword>